<dbReference type="Gene3D" id="2.60.120.260">
    <property type="entry name" value="Galactose-binding domain-like"/>
    <property type="match status" value="1"/>
</dbReference>
<feature type="domain" description="SGNH hydrolase-type esterase" evidence="2">
    <location>
        <begin position="148"/>
        <end position="319"/>
    </location>
</feature>
<dbReference type="CDD" id="cd01831">
    <property type="entry name" value="Endoglucanase_E_like"/>
    <property type="match status" value="1"/>
</dbReference>
<evidence type="ECO:0000259" key="2">
    <source>
        <dbReference type="Pfam" id="PF13472"/>
    </source>
</evidence>
<feature type="signal peptide" evidence="1">
    <location>
        <begin position="1"/>
        <end position="20"/>
    </location>
</feature>
<keyword evidence="1" id="KW-0732">Signal</keyword>
<dbReference type="InterPro" id="IPR036514">
    <property type="entry name" value="SGNH_hydro_sf"/>
</dbReference>
<dbReference type="PANTHER" id="PTHR37834">
    <property type="entry name" value="GDSL-LIKE LIPASE/ACYLHYDROLASE DOMAIN PROTEIN (AFU_ORTHOLOGUE AFUA_2G00620)"/>
    <property type="match status" value="1"/>
</dbReference>
<feature type="chain" id="PRO_5045622435" evidence="1">
    <location>
        <begin position="21"/>
        <end position="358"/>
    </location>
</feature>
<dbReference type="Gene3D" id="3.40.50.1110">
    <property type="entry name" value="SGNH hydrolase"/>
    <property type="match status" value="1"/>
</dbReference>
<proteinExistence type="predicted"/>
<name>A0ABY6J4C0_9BACT</name>
<evidence type="ECO:0000259" key="3">
    <source>
        <dbReference type="Pfam" id="PF17996"/>
    </source>
</evidence>
<sequence>MMPFRLLPVLALFACSNGTAQTPVKSNDARIRYTGRVAFSDSAAQLSWSATSVKVNFTGTGLKALLKDEKGLNTYNVIIDGHITQKLELDSTKKLYTLAAGLPAGNHQLELFRRTEWEFGKTWLYELQPAAQTTLLKAPAAAKRKIEFFGNSITCAYAVEDTSGKDRGTAPYENAWLSYATITARHFGADAHLTARSGIGILVSWSPIIMPEIYDRTDPTDPQSRWNFSSYTPDVVVINLFQNDSWLVNLPNHEQFKARFNGQKPGEAQIVAAYAAFVKKIRSHYPKATIICALGNMDITRKGSPWPGYVEKAVASLNDKRMHTCFFPYKDSPGHPSVNEQQAMADKLIAFIGAKMGW</sequence>
<keyword evidence="5" id="KW-1185">Reference proteome</keyword>
<accession>A0ABY6J4C0</accession>
<evidence type="ECO:0000313" key="4">
    <source>
        <dbReference type="EMBL" id="UYQ94519.1"/>
    </source>
</evidence>
<dbReference type="RefSeq" id="WP_264282395.1">
    <property type="nucleotide sequence ID" value="NZ_CP107006.1"/>
</dbReference>
<dbReference type="PANTHER" id="PTHR37834:SF2">
    <property type="entry name" value="ESTERASE, SGNH HYDROLASE-TYPE"/>
    <property type="match status" value="1"/>
</dbReference>
<dbReference type="Pfam" id="PF13472">
    <property type="entry name" value="Lipase_GDSL_2"/>
    <property type="match status" value="1"/>
</dbReference>
<gene>
    <name evidence="4" type="ORF">MKQ68_05370</name>
</gene>
<dbReference type="InterPro" id="IPR037461">
    <property type="entry name" value="CtCE2-like_dom"/>
</dbReference>
<dbReference type="EMBL" id="CP107006">
    <property type="protein sequence ID" value="UYQ94519.1"/>
    <property type="molecule type" value="Genomic_DNA"/>
</dbReference>
<evidence type="ECO:0000256" key="1">
    <source>
        <dbReference type="SAM" id="SignalP"/>
    </source>
</evidence>
<dbReference type="Pfam" id="PF17996">
    <property type="entry name" value="CE2_N"/>
    <property type="match status" value="1"/>
</dbReference>
<feature type="domain" description="Carbohydrate esterase 2 N-terminal" evidence="3">
    <location>
        <begin position="33"/>
        <end position="139"/>
    </location>
</feature>
<dbReference type="Proteomes" id="UP001162741">
    <property type="component" value="Chromosome"/>
</dbReference>
<protein>
    <submittedName>
        <fullName evidence="4">GDSL-type esterase/lipase family protein</fullName>
    </submittedName>
</protein>
<dbReference type="InterPro" id="IPR013830">
    <property type="entry name" value="SGNH_hydro"/>
</dbReference>
<dbReference type="InterPro" id="IPR040794">
    <property type="entry name" value="CE2_N"/>
</dbReference>
<organism evidence="4 5">
    <name type="scientific">Chitinophaga horti</name>
    <dbReference type="NCBI Taxonomy" id="2920382"/>
    <lineage>
        <taxon>Bacteria</taxon>
        <taxon>Pseudomonadati</taxon>
        <taxon>Bacteroidota</taxon>
        <taxon>Chitinophagia</taxon>
        <taxon>Chitinophagales</taxon>
        <taxon>Chitinophagaceae</taxon>
        <taxon>Chitinophaga</taxon>
    </lineage>
</organism>
<reference evidence="4" key="1">
    <citation type="submission" date="2022-10" db="EMBL/GenBank/DDBJ databases">
        <title>Chitinophaga sp. nov., isolated from soil.</title>
        <authorList>
            <person name="Jeon C.O."/>
        </authorList>
    </citation>
    <scope>NUCLEOTIDE SEQUENCE</scope>
    <source>
        <strain evidence="4">R8</strain>
    </source>
</reference>
<dbReference type="SUPFAM" id="SSF52266">
    <property type="entry name" value="SGNH hydrolase"/>
    <property type="match status" value="1"/>
</dbReference>
<evidence type="ECO:0000313" key="5">
    <source>
        <dbReference type="Proteomes" id="UP001162741"/>
    </source>
</evidence>
<dbReference type="InterPro" id="IPR052762">
    <property type="entry name" value="PCW_deacetylase/CE"/>
</dbReference>